<organism evidence="3 4">
    <name type="scientific">Pedobacter jamesrossensis</name>
    <dbReference type="NCBI Taxonomy" id="1908238"/>
    <lineage>
        <taxon>Bacteria</taxon>
        <taxon>Pseudomonadati</taxon>
        <taxon>Bacteroidota</taxon>
        <taxon>Sphingobacteriia</taxon>
        <taxon>Sphingobacteriales</taxon>
        <taxon>Sphingobacteriaceae</taxon>
        <taxon>Pedobacter</taxon>
    </lineage>
</organism>
<accession>A0ABV8NM37</accession>
<dbReference type="EMBL" id="JBHSBY010000037">
    <property type="protein sequence ID" value="MFC4196719.1"/>
    <property type="molecule type" value="Genomic_DNA"/>
</dbReference>
<keyword evidence="4" id="KW-1185">Reference proteome</keyword>
<name>A0ABV8NM37_9SPHI</name>
<protein>
    <submittedName>
        <fullName evidence="3">M20/M25/M40 family metallo-hydrolase</fullName>
    </submittedName>
</protein>
<dbReference type="RefSeq" id="WP_378960062.1">
    <property type="nucleotide sequence ID" value="NZ_JBHRXC010000016.1"/>
</dbReference>
<evidence type="ECO:0000313" key="3">
    <source>
        <dbReference type="EMBL" id="MFC4196719.1"/>
    </source>
</evidence>
<feature type="signal peptide" evidence="1">
    <location>
        <begin position="1"/>
        <end position="19"/>
    </location>
</feature>
<dbReference type="Gene3D" id="3.40.630.10">
    <property type="entry name" value="Zn peptidases"/>
    <property type="match status" value="1"/>
</dbReference>
<dbReference type="Pfam" id="PF04389">
    <property type="entry name" value="Peptidase_M28"/>
    <property type="match status" value="1"/>
</dbReference>
<dbReference type="PANTHER" id="PTHR12147">
    <property type="entry name" value="METALLOPEPTIDASE M28 FAMILY MEMBER"/>
    <property type="match status" value="1"/>
</dbReference>
<reference evidence="4" key="1">
    <citation type="journal article" date="2019" name="Int. J. Syst. Evol. Microbiol.">
        <title>The Global Catalogue of Microorganisms (GCM) 10K type strain sequencing project: providing services to taxonomists for standard genome sequencing and annotation.</title>
        <authorList>
            <consortium name="The Broad Institute Genomics Platform"/>
            <consortium name="The Broad Institute Genome Sequencing Center for Infectious Disease"/>
            <person name="Wu L."/>
            <person name="Ma J."/>
        </authorList>
    </citation>
    <scope>NUCLEOTIDE SEQUENCE [LARGE SCALE GENOMIC DNA]</scope>
    <source>
        <strain evidence="4">CCM 8689</strain>
    </source>
</reference>
<gene>
    <name evidence="3" type="ORF">ACFOUY_08415</name>
</gene>
<dbReference type="Proteomes" id="UP001595792">
    <property type="component" value="Unassembled WGS sequence"/>
</dbReference>
<feature type="chain" id="PRO_5046516810" evidence="1">
    <location>
        <begin position="20"/>
        <end position="435"/>
    </location>
</feature>
<evidence type="ECO:0000313" key="4">
    <source>
        <dbReference type="Proteomes" id="UP001595792"/>
    </source>
</evidence>
<feature type="domain" description="Peptidase M28" evidence="2">
    <location>
        <begin position="213"/>
        <end position="414"/>
    </location>
</feature>
<dbReference type="InterPro" id="IPR045175">
    <property type="entry name" value="M28_fam"/>
</dbReference>
<dbReference type="PANTHER" id="PTHR12147:SF26">
    <property type="entry name" value="PEPTIDASE M28 DOMAIN-CONTAINING PROTEIN"/>
    <property type="match status" value="1"/>
</dbReference>
<keyword evidence="1" id="KW-0732">Signal</keyword>
<dbReference type="SUPFAM" id="SSF53187">
    <property type="entry name" value="Zn-dependent exopeptidases"/>
    <property type="match status" value="1"/>
</dbReference>
<evidence type="ECO:0000259" key="2">
    <source>
        <dbReference type="Pfam" id="PF04389"/>
    </source>
</evidence>
<dbReference type="InterPro" id="IPR007484">
    <property type="entry name" value="Peptidase_M28"/>
</dbReference>
<sequence length="435" mass="47980">MKKLFFFALASMATLQLSAQNIDKIITREYTDHLIKTLSADDMEGRGTFTPGIDKAATFIESEFKKIGLKPLTGAESFRQTFYKIKLSPEPTKLVIDGQTISQENILVTGKSPSVSFNQTNGDGVVKLDTAKTFAVQYRALSRAGKKQIVLVNEKFAADFKRYKSFSGRGAILDEKDMQAPTQDAMVFVLGVNEAKEFNVEVKNKTEKLPLFNVAGMIPGKSKAKELVVFSGHYDHLGITKSVDGDSIANGADDDASGTTAMIALAKYYKAQKNNERTLIFVAFTAEEIGGFGARYFSEKLNPDDVVAMFNIEMIGKDSKFGKNTAFITGYERSDFGKILQKNLTGTEFTFHPDPYPEQNLFYRSDNATLAALGVPAHTISTDKIDIDKFYHTVKDEYSTLDVENILSTIKAIAKSATSIVNGTDTPTRIPKLKQ</sequence>
<evidence type="ECO:0000256" key="1">
    <source>
        <dbReference type="SAM" id="SignalP"/>
    </source>
</evidence>
<proteinExistence type="predicted"/>
<comment type="caution">
    <text evidence="3">The sequence shown here is derived from an EMBL/GenBank/DDBJ whole genome shotgun (WGS) entry which is preliminary data.</text>
</comment>